<comment type="similarity">
    <text evidence="3">Belongs to the alpha-acetolactate decarboxylase family.</text>
</comment>
<dbReference type="EMBL" id="JACOAF010000012">
    <property type="protein sequence ID" value="MBC3539052.1"/>
    <property type="molecule type" value="Genomic_DNA"/>
</dbReference>
<evidence type="ECO:0000313" key="9">
    <source>
        <dbReference type="EMBL" id="MBC3539052.1"/>
    </source>
</evidence>
<dbReference type="InterPro" id="IPR005128">
    <property type="entry name" value="Acetolactate_a_deCO2ase"/>
</dbReference>
<proteinExistence type="inferred from homology"/>
<evidence type="ECO:0000256" key="8">
    <source>
        <dbReference type="ARBA" id="ARBA00023239"/>
    </source>
</evidence>
<dbReference type="PANTHER" id="PTHR35524:SF1">
    <property type="entry name" value="ALPHA-ACETOLACTATE DECARBOXYLASE"/>
    <property type="match status" value="1"/>
</dbReference>
<dbReference type="PANTHER" id="PTHR35524">
    <property type="entry name" value="ALPHA-ACETOLACTATE DECARBOXYLASE"/>
    <property type="match status" value="1"/>
</dbReference>
<dbReference type="SUPFAM" id="SSF117856">
    <property type="entry name" value="AF0104/ALDC/Ptd012-like"/>
    <property type="match status" value="1"/>
</dbReference>
<name>A0ABR6VPH2_9BACT</name>
<evidence type="ECO:0000256" key="4">
    <source>
        <dbReference type="ARBA" id="ARBA00013204"/>
    </source>
</evidence>
<accession>A0ABR6VPH2</accession>
<keyword evidence="10" id="KW-1185">Reference proteome</keyword>
<dbReference type="EC" id="4.1.1.5" evidence="4"/>
<keyword evidence="7" id="KW-0005">Acetoin biosynthesis</keyword>
<dbReference type="Gene3D" id="3.30.1330.80">
    <property type="entry name" value="Hypothetical protein, similar to alpha- acetolactate decarboxylase, domain 2"/>
    <property type="match status" value="1"/>
</dbReference>
<evidence type="ECO:0000256" key="5">
    <source>
        <dbReference type="ARBA" id="ARBA00020164"/>
    </source>
</evidence>
<organism evidence="9 10">
    <name type="scientific">Rufibacter sediminis</name>
    <dbReference type="NCBI Taxonomy" id="2762756"/>
    <lineage>
        <taxon>Bacteria</taxon>
        <taxon>Pseudomonadati</taxon>
        <taxon>Bacteroidota</taxon>
        <taxon>Cytophagia</taxon>
        <taxon>Cytophagales</taxon>
        <taxon>Hymenobacteraceae</taxon>
        <taxon>Rufibacter</taxon>
    </lineage>
</organism>
<dbReference type="Pfam" id="PF03306">
    <property type="entry name" value="AAL_decarboxy"/>
    <property type="match status" value="1"/>
</dbReference>
<comment type="catalytic activity">
    <reaction evidence="1">
        <text>(2S)-2-acetolactate + H(+) = (R)-acetoin + CO2</text>
        <dbReference type="Rhea" id="RHEA:21580"/>
        <dbReference type="ChEBI" id="CHEBI:15378"/>
        <dbReference type="ChEBI" id="CHEBI:15686"/>
        <dbReference type="ChEBI" id="CHEBI:16526"/>
        <dbReference type="ChEBI" id="CHEBI:58476"/>
        <dbReference type="EC" id="4.1.1.5"/>
    </reaction>
</comment>
<comment type="pathway">
    <text evidence="2">Polyol metabolism; (R,R)-butane-2,3-diol biosynthesis; (R,R)-butane-2,3-diol from pyruvate: step 2/3.</text>
</comment>
<comment type="caution">
    <text evidence="9">The sequence shown here is derived from an EMBL/GenBank/DDBJ whole genome shotgun (WGS) entry which is preliminary data.</text>
</comment>
<gene>
    <name evidence="9" type="ORF">H7U12_05125</name>
</gene>
<evidence type="ECO:0000256" key="2">
    <source>
        <dbReference type="ARBA" id="ARBA00005170"/>
    </source>
</evidence>
<evidence type="ECO:0000256" key="1">
    <source>
        <dbReference type="ARBA" id="ARBA00001784"/>
    </source>
</evidence>
<keyword evidence="6" id="KW-0210">Decarboxylase</keyword>
<reference evidence="9 10" key="1">
    <citation type="journal article" date="2019" name="Int. J. Syst. Evol. Microbiol.">
        <title>Rufibacter sediminis sp. nov., isolated from freshwater lake sediment.</title>
        <authorList>
            <person name="Qu J.H."/>
            <person name="Zhang L.J."/>
            <person name="Fu Y.H."/>
            <person name="Li H.F."/>
        </authorList>
    </citation>
    <scope>NUCLEOTIDE SEQUENCE [LARGE SCALE GENOMIC DNA]</scope>
    <source>
        <strain evidence="9 10">H-1</strain>
    </source>
</reference>
<protein>
    <recommendedName>
        <fullName evidence="5">Alpha-acetolactate decarboxylase</fullName>
        <ecNumber evidence="4">4.1.1.5</ecNumber>
    </recommendedName>
</protein>
<evidence type="ECO:0000256" key="7">
    <source>
        <dbReference type="ARBA" id="ARBA00023061"/>
    </source>
</evidence>
<dbReference type="Proteomes" id="UP000659698">
    <property type="component" value="Unassembled WGS sequence"/>
</dbReference>
<keyword evidence="8" id="KW-0456">Lyase</keyword>
<evidence type="ECO:0000256" key="6">
    <source>
        <dbReference type="ARBA" id="ARBA00022793"/>
    </source>
</evidence>
<evidence type="ECO:0000256" key="3">
    <source>
        <dbReference type="ARBA" id="ARBA00007106"/>
    </source>
</evidence>
<sequence>MKNVMWKGQLHGNIHLDTIADKKKLYGLGPVEYLAGEILIIDGKAYKSTVVSDTKMKVEETYDIKAPFFGYANIAKWREQTLPDSIQTMQQLERYLDKVTKTSPRPFMFKLSGTVAEATIHVVNLPKGSKVSSPDEAHQGQKNYGLKNKSSDIIGFFSTQHKAILTHHDTFLHMHLITDDRQQMGHLDQVLFKKGTVKLYLPAE</sequence>
<evidence type="ECO:0000313" key="10">
    <source>
        <dbReference type="Proteomes" id="UP000659698"/>
    </source>
</evidence>